<dbReference type="Pfam" id="PF01272">
    <property type="entry name" value="GreA_GreB"/>
    <property type="match status" value="1"/>
</dbReference>
<sequence>MDKVILTKEGLEKLKAEYDELVNIRRKDIVDRIAKAREQGDLSENGAYHAAKEEQAFIEGRIEELEDILKNALVEVSTGTKDGIIKVGCVVRVKIDSTEEEFSIVGTPEANPTEKKISHESPLGAALLGKKVGDVVEVEAPVGKIHYEILGVR</sequence>
<keyword evidence="12" id="KW-0648">Protein biosynthesis</keyword>
<evidence type="ECO:0000256" key="2">
    <source>
        <dbReference type="ARBA" id="ARBA00013729"/>
    </source>
</evidence>
<comment type="similarity">
    <text evidence="1 8 9">Belongs to the GreA/GreB family.</text>
</comment>
<name>A0A2H0XEV0_UNCKA</name>
<dbReference type="EMBL" id="PEYT01000004">
    <property type="protein sequence ID" value="PIS23391.1"/>
    <property type="molecule type" value="Genomic_DNA"/>
</dbReference>
<evidence type="ECO:0000256" key="3">
    <source>
        <dbReference type="ARBA" id="ARBA00023015"/>
    </source>
</evidence>
<dbReference type="NCBIfam" id="NF001263">
    <property type="entry name" value="PRK00226.1-4"/>
    <property type="match status" value="1"/>
</dbReference>
<dbReference type="FunFam" id="1.10.287.180:FF:000001">
    <property type="entry name" value="Transcription elongation factor GreA"/>
    <property type="match status" value="1"/>
</dbReference>
<keyword evidence="3 8" id="KW-0805">Transcription regulation</keyword>
<dbReference type="SUPFAM" id="SSF54534">
    <property type="entry name" value="FKBP-like"/>
    <property type="match status" value="1"/>
</dbReference>
<dbReference type="SUPFAM" id="SSF46557">
    <property type="entry name" value="GreA transcript cleavage protein, N-terminal domain"/>
    <property type="match status" value="1"/>
</dbReference>
<keyword evidence="5 8" id="KW-0804">Transcription</keyword>
<dbReference type="InterPro" id="IPR006359">
    <property type="entry name" value="Tscrpt_elong_fac_GreA"/>
</dbReference>
<dbReference type="PROSITE" id="PS00830">
    <property type="entry name" value="GREAB_2"/>
    <property type="match status" value="1"/>
</dbReference>
<dbReference type="InterPro" id="IPR036805">
    <property type="entry name" value="Tscrpt_elong_fac_GreA/B_N_sf"/>
</dbReference>
<feature type="domain" description="Transcription elongation factor GreA/GreB C-terminal" evidence="10">
    <location>
        <begin position="82"/>
        <end position="152"/>
    </location>
</feature>
<dbReference type="InterPro" id="IPR036953">
    <property type="entry name" value="GreA/GreB_C_sf"/>
</dbReference>
<keyword evidence="4 8" id="KW-0238">DNA-binding</keyword>
<evidence type="ECO:0000259" key="11">
    <source>
        <dbReference type="Pfam" id="PF03449"/>
    </source>
</evidence>
<dbReference type="AlphaFoldDB" id="A0A2H0XEV0"/>
<dbReference type="HAMAP" id="MF_00105">
    <property type="entry name" value="GreA_GreB"/>
    <property type="match status" value="1"/>
</dbReference>
<evidence type="ECO:0000256" key="9">
    <source>
        <dbReference type="RuleBase" id="RU000556"/>
    </source>
</evidence>
<evidence type="ECO:0000259" key="10">
    <source>
        <dbReference type="Pfam" id="PF01272"/>
    </source>
</evidence>
<accession>A0A2H0XEV0</accession>
<evidence type="ECO:0000256" key="7">
    <source>
        <dbReference type="ARBA" id="ARBA00030776"/>
    </source>
</evidence>
<dbReference type="InterPro" id="IPR022691">
    <property type="entry name" value="Tscrpt_elong_fac_GreA/B_N"/>
</dbReference>
<dbReference type="Pfam" id="PF03449">
    <property type="entry name" value="GreA_GreB_N"/>
    <property type="match status" value="1"/>
</dbReference>
<dbReference type="GO" id="GO:0006354">
    <property type="term" value="P:DNA-templated transcription elongation"/>
    <property type="evidence" value="ECO:0007669"/>
    <property type="project" value="TreeGrafter"/>
</dbReference>
<proteinExistence type="inferred from homology"/>
<evidence type="ECO:0000256" key="8">
    <source>
        <dbReference type="HAMAP-Rule" id="MF_00105"/>
    </source>
</evidence>
<evidence type="ECO:0000313" key="13">
    <source>
        <dbReference type="Proteomes" id="UP000230340"/>
    </source>
</evidence>
<dbReference type="PANTHER" id="PTHR30437:SF4">
    <property type="entry name" value="TRANSCRIPTION ELONGATION FACTOR GREA"/>
    <property type="match status" value="1"/>
</dbReference>
<dbReference type="InterPro" id="IPR023459">
    <property type="entry name" value="Tscrpt_elong_fac_GreA/B_fam"/>
</dbReference>
<dbReference type="InterPro" id="IPR018151">
    <property type="entry name" value="TF_GreA/GreB_CS"/>
</dbReference>
<dbReference type="GO" id="GO:0003677">
    <property type="term" value="F:DNA binding"/>
    <property type="evidence" value="ECO:0007669"/>
    <property type="project" value="UniProtKB-UniRule"/>
</dbReference>
<keyword evidence="12" id="KW-0251">Elongation factor</keyword>
<dbReference type="GO" id="GO:0003746">
    <property type="term" value="F:translation elongation factor activity"/>
    <property type="evidence" value="ECO:0007669"/>
    <property type="project" value="UniProtKB-KW"/>
</dbReference>
<organism evidence="12 13">
    <name type="scientific">candidate division WWE3 bacterium CG08_land_8_20_14_0_20_40_13</name>
    <dbReference type="NCBI Taxonomy" id="1975084"/>
    <lineage>
        <taxon>Bacteria</taxon>
        <taxon>Katanobacteria</taxon>
    </lineage>
</organism>
<dbReference type="GO" id="GO:0070063">
    <property type="term" value="F:RNA polymerase binding"/>
    <property type="evidence" value="ECO:0007669"/>
    <property type="project" value="InterPro"/>
</dbReference>
<evidence type="ECO:0000256" key="4">
    <source>
        <dbReference type="ARBA" id="ARBA00023125"/>
    </source>
</evidence>
<reference evidence="13" key="1">
    <citation type="submission" date="2017-09" db="EMBL/GenBank/DDBJ databases">
        <title>Depth-based differentiation of microbial function through sediment-hosted aquifers and enrichment of novel symbionts in the deep terrestrial subsurface.</title>
        <authorList>
            <person name="Probst A.J."/>
            <person name="Ladd B."/>
            <person name="Jarett J.K."/>
            <person name="Geller-Mcgrath D.E."/>
            <person name="Sieber C.M.K."/>
            <person name="Emerson J.B."/>
            <person name="Anantharaman K."/>
            <person name="Thomas B.C."/>
            <person name="Malmstrom R."/>
            <person name="Stieglmeier M."/>
            <person name="Klingl A."/>
            <person name="Woyke T."/>
            <person name="Ryan C.M."/>
            <person name="Banfield J.F."/>
        </authorList>
    </citation>
    <scope>NUCLEOTIDE SEQUENCE [LARGE SCALE GENOMIC DNA]</scope>
</reference>
<evidence type="ECO:0000256" key="1">
    <source>
        <dbReference type="ARBA" id="ARBA00008213"/>
    </source>
</evidence>
<dbReference type="Gene3D" id="3.10.50.30">
    <property type="entry name" value="Transcription elongation factor, GreA/GreB, C-terminal domain"/>
    <property type="match status" value="1"/>
</dbReference>
<evidence type="ECO:0000256" key="6">
    <source>
        <dbReference type="ARBA" id="ARBA00024916"/>
    </source>
</evidence>
<comment type="function">
    <text evidence="6 8 9">Necessary for efficient RNA polymerase transcription elongation past template-encoded arresting sites. The arresting sites in DNA have the property of trapping a certain fraction of elongating RNA polymerases that pass through, resulting in locked ternary complexes. Cleavage of the nascent transcript by cleavage factors such as GreA or GreB allows the resumption of elongation from the new 3'terminus. GreA releases sequences of 2 to 3 nucleotides.</text>
</comment>
<dbReference type="PANTHER" id="PTHR30437">
    <property type="entry name" value="TRANSCRIPTION ELONGATION FACTOR GREA"/>
    <property type="match status" value="1"/>
</dbReference>
<gene>
    <name evidence="8" type="primary">greA</name>
    <name evidence="12" type="ORF">COT49_00895</name>
</gene>
<dbReference type="Gene3D" id="1.10.287.180">
    <property type="entry name" value="Transcription elongation factor, GreA/GreB, N-terminal domain"/>
    <property type="match status" value="1"/>
</dbReference>
<evidence type="ECO:0000313" key="12">
    <source>
        <dbReference type="EMBL" id="PIS23391.1"/>
    </source>
</evidence>
<feature type="domain" description="Transcription elongation factor GreA/GreB N-terminal" evidence="11">
    <location>
        <begin position="4"/>
        <end position="73"/>
    </location>
</feature>
<evidence type="ECO:0000256" key="5">
    <source>
        <dbReference type="ARBA" id="ARBA00023163"/>
    </source>
</evidence>
<dbReference type="NCBIfam" id="TIGR01462">
    <property type="entry name" value="greA"/>
    <property type="match status" value="1"/>
</dbReference>
<protein>
    <recommendedName>
        <fullName evidence="2 8">Transcription elongation factor GreA</fullName>
    </recommendedName>
    <alternativeName>
        <fullName evidence="7 8">Transcript cleavage factor GreA</fullName>
    </alternativeName>
</protein>
<dbReference type="GO" id="GO:0032784">
    <property type="term" value="P:regulation of DNA-templated transcription elongation"/>
    <property type="evidence" value="ECO:0007669"/>
    <property type="project" value="UniProtKB-UniRule"/>
</dbReference>
<dbReference type="InterPro" id="IPR028624">
    <property type="entry name" value="Tscrpt_elong_fac_GreA/B"/>
</dbReference>
<dbReference type="InterPro" id="IPR001437">
    <property type="entry name" value="Tscrpt_elong_fac_GreA/B_C"/>
</dbReference>
<dbReference type="Proteomes" id="UP000230340">
    <property type="component" value="Unassembled WGS sequence"/>
</dbReference>
<comment type="caution">
    <text evidence="12">The sequence shown here is derived from an EMBL/GenBank/DDBJ whole genome shotgun (WGS) entry which is preliminary data.</text>
</comment>
<dbReference type="PIRSF" id="PIRSF006092">
    <property type="entry name" value="GreA_GreB"/>
    <property type="match status" value="1"/>
</dbReference>